<gene>
    <name evidence="2" type="ORF">SAMN05421779_105386</name>
</gene>
<keyword evidence="1" id="KW-0812">Transmembrane</keyword>
<dbReference type="InterPro" id="IPR036197">
    <property type="entry name" value="NarG-like_sf"/>
</dbReference>
<feature type="transmembrane region" description="Helical" evidence="1">
    <location>
        <begin position="138"/>
        <end position="164"/>
    </location>
</feature>
<dbReference type="STRING" id="80876.SAMN05421779_105386"/>
<sequence>MSLPDPARDDLAEARRILTLCMVCNYCNGVCDMFRMTHQLKKETVAGTPSDHAQPLGDGQLIWLAHLCHDCRTCGSVCQYAPPHPFAVTVPRTLARLRQQSWRDRPWIAWSVVVLVPLLTLLLVPWNILFARHLAPGAFYAVLPWSALCAVAGVPLLWSVLSLWRDLRRFWRASGGGTPSLTALLTAGKTLITLRPLRGTGLACANGTARRRSHHLLVSGFLLCFAATVIATLYHHLLGWQAPYPLDSLPVVLGSTGGVAMIAGSSGMLWYRPLPDPAVDPPAAGLTLPVLLFAIAATGLALLLWRETAAMGILLAVHMGCVAGFFATLGQGKFAHAPYRAAAVLRAALERHNGP</sequence>
<feature type="transmembrane region" description="Helical" evidence="1">
    <location>
        <begin position="249"/>
        <end position="271"/>
    </location>
</feature>
<feature type="transmembrane region" description="Helical" evidence="1">
    <location>
        <begin position="107"/>
        <end position="126"/>
    </location>
</feature>
<dbReference type="OrthoDB" id="9765258at2"/>
<dbReference type="SUPFAM" id="SSF103501">
    <property type="entry name" value="Respiratory nitrate reductase 1 gamma chain"/>
    <property type="match status" value="1"/>
</dbReference>
<reference evidence="2 3" key="1">
    <citation type="submission" date="2017-01" db="EMBL/GenBank/DDBJ databases">
        <authorList>
            <person name="Mah S.A."/>
            <person name="Swanson W.J."/>
            <person name="Moy G.W."/>
            <person name="Vacquier V.D."/>
        </authorList>
    </citation>
    <scope>NUCLEOTIDE SEQUENCE [LARGE SCALE GENOMIC DNA]</scope>
    <source>
        <strain evidence="2 3">DSM 11589</strain>
    </source>
</reference>
<dbReference type="Proteomes" id="UP000185678">
    <property type="component" value="Unassembled WGS sequence"/>
</dbReference>
<proteinExistence type="predicted"/>
<organism evidence="2 3">
    <name type="scientific">Insolitispirillum peregrinum</name>
    <dbReference type="NCBI Taxonomy" id="80876"/>
    <lineage>
        <taxon>Bacteria</taxon>
        <taxon>Pseudomonadati</taxon>
        <taxon>Pseudomonadota</taxon>
        <taxon>Alphaproteobacteria</taxon>
        <taxon>Rhodospirillales</taxon>
        <taxon>Novispirillaceae</taxon>
        <taxon>Insolitispirillum</taxon>
    </lineage>
</organism>
<evidence type="ECO:0000313" key="2">
    <source>
        <dbReference type="EMBL" id="SIT02252.1"/>
    </source>
</evidence>
<dbReference type="InterPro" id="IPR012830">
    <property type="entry name" value="Citrate_utilization_prot_B"/>
</dbReference>
<accession>A0A1N7NVD6</accession>
<dbReference type="AlphaFoldDB" id="A0A1N7NVD6"/>
<dbReference type="NCBIfam" id="TIGR02484">
    <property type="entry name" value="CitB"/>
    <property type="match status" value="1"/>
</dbReference>
<feature type="transmembrane region" description="Helical" evidence="1">
    <location>
        <begin position="311"/>
        <end position="330"/>
    </location>
</feature>
<protein>
    <submittedName>
        <fullName evidence="2">Citrate/tricarballylate utilization protein</fullName>
    </submittedName>
</protein>
<dbReference type="SUPFAM" id="SSF54862">
    <property type="entry name" value="4Fe-4S ferredoxins"/>
    <property type="match status" value="1"/>
</dbReference>
<dbReference type="RefSeq" id="WP_076401275.1">
    <property type="nucleotide sequence ID" value="NZ_FTOA01000005.1"/>
</dbReference>
<evidence type="ECO:0000313" key="3">
    <source>
        <dbReference type="Proteomes" id="UP000185678"/>
    </source>
</evidence>
<keyword evidence="3" id="KW-1185">Reference proteome</keyword>
<keyword evidence="1" id="KW-1133">Transmembrane helix</keyword>
<keyword evidence="1" id="KW-0472">Membrane</keyword>
<name>A0A1N7NVD6_9PROT</name>
<dbReference type="EMBL" id="FTOA01000005">
    <property type="protein sequence ID" value="SIT02252.1"/>
    <property type="molecule type" value="Genomic_DNA"/>
</dbReference>
<feature type="transmembrane region" description="Helical" evidence="1">
    <location>
        <begin position="283"/>
        <end position="305"/>
    </location>
</feature>
<evidence type="ECO:0000256" key="1">
    <source>
        <dbReference type="SAM" id="Phobius"/>
    </source>
</evidence>
<feature type="transmembrane region" description="Helical" evidence="1">
    <location>
        <begin position="216"/>
        <end position="237"/>
    </location>
</feature>